<name>A0AAW1XLX0_RUBAR</name>
<feature type="domain" description="SAWADEE" evidence="1">
    <location>
        <begin position="34"/>
        <end position="89"/>
    </location>
</feature>
<proteinExistence type="predicted"/>
<reference evidence="2 3" key="1">
    <citation type="journal article" date="2023" name="G3 (Bethesda)">
        <title>A chromosome-length genome assembly and annotation of blackberry (Rubus argutus, cv. 'Hillquist').</title>
        <authorList>
            <person name="Bruna T."/>
            <person name="Aryal R."/>
            <person name="Dudchenko O."/>
            <person name="Sargent D.J."/>
            <person name="Mead D."/>
            <person name="Buti M."/>
            <person name="Cavallini A."/>
            <person name="Hytonen T."/>
            <person name="Andres J."/>
            <person name="Pham M."/>
            <person name="Weisz D."/>
            <person name="Mascagni F."/>
            <person name="Usai G."/>
            <person name="Natali L."/>
            <person name="Bassil N."/>
            <person name="Fernandez G.E."/>
            <person name="Lomsadze A."/>
            <person name="Armour M."/>
            <person name="Olukolu B."/>
            <person name="Poorten T."/>
            <person name="Britton C."/>
            <person name="Davik J."/>
            <person name="Ashrafi H."/>
            <person name="Aiden E.L."/>
            <person name="Borodovsky M."/>
            <person name="Worthington M."/>
        </authorList>
    </citation>
    <scope>NUCLEOTIDE SEQUENCE [LARGE SCALE GENOMIC DNA]</scope>
    <source>
        <strain evidence="2">PI 553951</strain>
    </source>
</reference>
<accession>A0AAW1XLX0</accession>
<gene>
    <name evidence="2" type="ORF">M0R45_014537</name>
</gene>
<dbReference type="AlphaFoldDB" id="A0AAW1XLX0"/>
<protein>
    <recommendedName>
        <fullName evidence="1">SAWADEE domain-containing protein</fullName>
    </recommendedName>
</protein>
<dbReference type="Proteomes" id="UP001457282">
    <property type="component" value="Unassembled WGS sequence"/>
</dbReference>
<evidence type="ECO:0000313" key="2">
    <source>
        <dbReference type="EMBL" id="KAK9937767.1"/>
    </source>
</evidence>
<dbReference type="PANTHER" id="PTHR36384:SF1">
    <property type="entry name" value="SAWADEE PROTEIN"/>
    <property type="match status" value="1"/>
</dbReference>
<dbReference type="Pfam" id="PF16719">
    <property type="entry name" value="SAWADEE"/>
    <property type="match status" value="1"/>
</dbReference>
<dbReference type="GO" id="GO:0003682">
    <property type="term" value="F:chromatin binding"/>
    <property type="evidence" value="ECO:0007669"/>
    <property type="project" value="InterPro"/>
</dbReference>
<dbReference type="InterPro" id="IPR032001">
    <property type="entry name" value="SAWADEE_dom"/>
</dbReference>
<comment type="caution">
    <text evidence="2">The sequence shown here is derived from an EMBL/GenBank/DDBJ whole genome shotgun (WGS) entry which is preliminary data.</text>
</comment>
<dbReference type="EMBL" id="JBEDUW010000003">
    <property type="protein sequence ID" value="KAK9937767.1"/>
    <property type="molecule type" value="Genomic_DNA"/>
</dbReference>
<dbReference type="PANTHER" id="PTHR36384">
    <property type="entry name" value="SAWADEE PROTEIN"/>
    <property type="match status" value="1"/>
</dbReference>
<sequence length="153" mass="17001">MALEFRSHKDDACFKTRSAPKSRRACGSVPRVRSETTTAASYDAFVDEVVHEGHRFVKGEQVCTCRFILEWIHGPEVGTLTSLALENICRVQLPTSDEEIDPVLTSFLNTVKEKIQNTFSNSTTATSLEKLSKRHKASSSQRSNKASLLTLAI</sequence>
<keyword evidence="3" id="KW-1185">Reference proteome</keyword>
<organism evidence="2 3">
    <name type="scientific">Rubus argutus</name>
    <name type="common">Southern blackberry</name>
    <dbReference type="NCBI Taxonomy" id="59490"/>
    <lineage>
        <taxon>Eukaryota</taxon>
        <taxon>Viridiplantae</taxon>
        <taxon>Streptophyta</taxon>
        <taxon>Embryophyta</taxon>
        <taxon>Tracheophyta</taxon>
        <taxon>Spermatophyta</taxon>
        <taxon>Magnoliopsida</taxon>
        <taxon>eudicotyledons</taxon>
        <taxon>Gunneridae</taxon>
        <taxon>Pentapetalae</taxon>
        <taxon>rosids</taxon>
        <taxon>fabids</taxon>
        <taxon>Rosales</taxon>
        <taxon>Rosaceae</taxon>
        <taxon>Rosoideae</taxon>
        <taxon>Rosoideae incertae sedis</taxon>
        <taxon>Rubus</taxon>
    </lineage>
</organism>
<evidence type="ECO:0000259" key="1">
    <source>
        <dbReference type="Pfam" id="PF16719"/>
    </source>
</evidence>
<evidence type="ECO:0000313" key="3">
    <source>
        <dbReference type="Proteomes" id="UP001457282"/>
    </source>
</evidence>